<reference evidence="1 2" key="1">
    <citation type="submission" date="2019-01" db="EMBL/GenBank/DDBJ databases">
        <title>Whole Genome of Ornithobacterium rhinotracheale FARPER-174b.</title>
        <authorList>
            <person name="Tataje-Lavanda L.A."/>
            <person name="Montalvan A."/>
            <person name="Montesinos R."/>
            <person name="Zimic M."/>
            <person name="Fernandez-Sanchez M."/>
            <person name="Fernandez-Diaz M."/>
        </authorList>
    </citation>
    <scope>NUCLEOTIDE SEQUENCE [LARGE SCALE GENOMIC DNA]</scope>
    <source>
        <strain evidence="1 2">FARPER-174b</strain>
    </source>
</reference>
<sequence length="101" mass="11323">MFYRYYFKEVLKGWYGMGAIAYGGGTVKNTEDSDIEKVKFNSFNGKIKAGYQWLWNSGFTLDINGGFGYNSFNYNTNTQDISDLKASGILPAFGLALGYSF</sequence>
<proteinExistence type="predicted"/>
<dbReference type="AlphaFoldDB" id="A0A3R6ASY2"/>
<name>A0A3R6ASY2_ORNRH</name>
<dbReference type="RefSeq" id="WP_128500423.1">
    <property type="nucleotide sequence ID" value="NZ_CP035107.1"/>
</dbReference>
<evidence type="ECO:0000313" key="1">
    <source>
        <dbReference type="EMBL" id="QAR29907.1"/>
    </source>
</evidence>
<accession>A0A3R6ASY2</accession>
<evidence type="ECO:0000313" key="2">
    <source>
        <dbReference type="Proteomes" id="UP000287701"/>
    </source>
</evidence>
<dbReference type="Proteomes" id="UP000287701">
    <property type="component" value="Chromosome"/>
</dbReference>
<dbReference type="OrthoDB" id="945117at2"/>
<protein>
    <recommendedName>
        <fullName evidence="3">DUF3575 domain-containing protein</fullName>
    </recommendedName>
</protein>
<evidence type="ECO:0008006" key="3">
    <source>
        <dbReference type="Google" id="ProtNLM"/>
    </source>
</evidence>
<dbReference type="EMBL" id="CP035107">
    <property type="protein sequence ID" value="QAR29907.1"/>
    <property type="molecule type" value="Genomic_DNA"/>
</dbReference>
<organism evidence="1 2">
    <name type="scientific">Ornithobacterium rhinotracheale</name>
    <dbReference type="NCBI Taxonomy" id="28251"/>
    <lineage>
        <taxon>Bacteria</taxon>
        <taxon>Pseudomonadati</taxon>
        <taxon>Bacteroidota</taxon>
        <taxon>Flavobacteriia</taxon>
        <taxon>Flavobacteriales</taxon>
        <taxon>Weeksellaceae</taxon>
        <taxon>Ornithobacterium</taxon>
    </lineage>
</organism>
<gene>
    <name evidence="1" type="ORF">EQP59_00300</name>
</gene>